<evidence type="ECO:0000256" key="1">
    <source>
        <dbReference type="SAM" id="SignalP"/>
    </source>
</evidence>
<dbReference type="AlphaFoldDB" id="A0A2T2NBK9"/>
<gene>
    <name evidence="3" type="ORF">BS50DRAFT_118595</name>
</gene>
<feature type="signal peptide" evidence="1">
    <location>
        <begin position="1"/>
        <end position="20"/>
    </location>
</feature>
<name>A0A2T2NBK9_CORCC</name>
<feature type="chain" id="PRO_5015579065" evidence="1">
    <location>
        <begin position="21"/>
        <end position="430"/>
    </location>
</feature>
<proteinExistence type="predicted"/>
<dbReference type="InterPro" id="IPR011041">
    <property type="entry name" value="Quinoprot_gluc/sorb_DH_b-prop"/>
</dbReference>
<dbReference type="InterPro" id="IPR054539">
    <property type="entry name" value="Beta-prop_PDH"/>
</dbReference>
<evidence type="ECO:0000259" key="2">
    <source>
        <dbReference type="Pfam" id="PF22807"/>
    </source>
</evidence>
<reference evidence="3 4" key="1">
    <citation type="journal article" date="2018" name="Front. Microbiol.">
        <title>Genome-Wide Analysis of Corynespora cassiicola Leaf Fall Disease Putative Effectors.</title>
        <authorList>
            <person name="Lopez D."/>
            <person name="Ribeiro S."/>
            <person name="Label P."/>
            <person name="Fumanal B."/>
            <person name="Venisse J.S."/>
            <person name="Kohler A."/>
            <person name="de Oliveira R.R."/>
            <person name="Labutti K."/>
            <person name="Lipzen A."/>
            <person name="Lail K."/>
            <person name="Bauer D."/>
            <person name="Ohm R.A."/>
            <person name="Barry K.W."/>
            <person name="Spatafora J."/>
            <person name="Grigoriev I.V."/>
            <person name="Martin F.M."/>
            <person name="Pujade-Renaud V."/>
        </authorList>
    </citation>
    <scope>NUCLEOTIDE SEQUENCE [LARGE SCALE GENOMIC DNA]</scope>
    <source>
        <strain evidence="3 4">Philippines</strain>
    </source>
</reference>
<sequence length="430" mass="46278">MVGFTSALLAASALIPRVFSQSCASVDPAFPATFAEGYSGKVLINGLGQPRGLIFDNQGNILTTEQAGYGVRYIQITDNGGLDVCVASSKQLIADNSINHGIALTPDGTKLYVSSANNVWSWDYDGTTGTVSNRKEVIRGMTQSGFHLSRTLLIPKSNPDILLVQRGSQDNIDNEAGQIETARSQIRSFNRAAIDSASVEYSSGDVLAWGLRNTVGVGEDPTGGIWTVDNGMDNMLRDEVDIHNTNPCEELNYHGPANDTSTPYYGAHYGYPECHAVWDPTILPAPLDSQFQVGDPIVHGSPSGENTDARCSEERQRPKLCFPSHTAPLGVDFNGEGTKAWIAFHGSWNRSPPDGYRVSEIDFDPSTLEPVHPPNSTTAAKNIMYNADNAACPNGCFRPVNLVYREGEDGAGRLFVTSDSTGEVWVVAGV</sequence>
<accession>A0A2T2NBK9</accession>
<keyword evidence="1" id="KW-0732">Signal</keyword>
<evidence type="ECO:0000313" key="3">
    <source>
        <dbReference type="EMBL" id="PSN62428.1"/>
    </source>
</evidence>
<dbReference type="OrthoDB" id="507128at2759"/>
<evidence type="ECO:0000313" key="4">
    <source>
        <dbReference type="Proteomes" id="UP000240883"/>
    </source>
</evidence>
<feature type="domain" description="Pyrroloquinoline quinone-dependent pyranose dehydrogenase beta-propeller" evidence="2">
    <location>
        <begin position="33"/>
        <end position="428"/>
    </location>
</feature>
<dbReference type="EMBL" id="KZ678141">
    <property type="protein sequence ID" value="PSN62428.1"/>
    <property type="molecule type" value="Genomic_DNA"/>
</dbReference>
<dbReference type="Pfam" id="PF22807">
    <property type="entry name" value="TrAA12"/>
    <property type="match status" value="1"/>
</dbReference>
<keyword evidence="4" id="KW-1185">Reference proteome</keyword>
<dbReference type="Gene3D" id="2.120.10.30">
    <property type="entry name" value="TolB, C-terminal domain"/>
    <property type="match status" value="1"/>
</dbReference>
<organism evidence="3 4">
    <name type="scientific">Corynespora cassiicola Philippines</name>
    <dbReference type="NCBI Taxonomy" id="1448308"/>
    <lineage>
        <taxon>Eukaryota</taxon>
        <taxon>Fungi</taxon>
        <taxon>Dikarya</taxon>
        <taxon>Ascomycota</taxon>
        <taxon>Pezizomycotina</taxon>
        <taxon>Dothideomycetes</taxon>
        <taxon>Pleosporomycetidae</taxon>
        <taxon>Pleosporales</taxon>
        <taxon>Corynesporascaceae</taxon>
        <taxon>Corynespora</taxon>
    </lineage>
</organism>
<protein>
    <submittedName>
        <fullName evidence="3">Soluble quino protein glucose dehydrogenase</fullName>
    </submittedName>
</protein>
<dbReference type="InterPro" id="IPR011042">
    <property type="entry name" value="6-blade_b-propeller_TolB-like"/>
</dbReference>
<dbReference type="SUPFAM" id="SSF50952">
    <property type="entry name" value="Soluble quinoprotein glucose dehydrogenase"/>
    <property type="match status" value="1"/>
</dbReference>
<dbReference type="Proteomes" id="UP000240883">
    <property type="component" value="Unassembled WGS sequence"/>
</dbReference>